<dbReference type="Proteomes" id="UP000006048">
    <property type="component" value="Chromosome"/>
</dbReference>
<keyword evidence="4" id="KW-0804">Transcription</keyword>
<dbReference type="NCBIfam" id="TIGR02937">
    <property type="entry name" value="sigma70-ECF"/>
    <property type="match status" value="1"/>
</dbReference>
<dbReference type="InterPro" id="IPR036388">
    <property type="entry name" value="WH-like_DNA-bd_sf"/>
</dbReference>
<gene>
    <name evidence="7" type="ordered locus">Turpa_2702</name>
</gene>
<name>I4B7T4_TURPD</name>
<evidence type="ECO:0000256" key="3">
    <source>
        <dbReference type="ARBA" id="ARBA00023082"/>
    </source>
</evidence>
<evidence type="ECO:0000256" key="4">
    <source>
        <dbReference type="ARBA" id="ARBA00023163"/>
    </source>
</evidence>
<dbReference type="GO" id="GO:0016987">
    <property type="term" value="F:sigma factor activity"/>
    <property type="evidence" value="ECO:0007669"/>
    <property type="project" value="UniProtKB-KW"/>
</dbReference>
<dbReference type="KEGG" id="tpx:Turpa_2702"/>
<dbReference type="GO" id="GO:0003677">
    <property type="term" value="F:DNA binding"/>
    <property type="evidence" value="ECO:0007669"/>
    <property type="project" value="InterPro"/>
</dbReference>
<sequence>MEFAQIIEETRKPVLAAIRRYLDSRFAYAIDDVAQEVYIRAYRALKKNRLEDDTKLRSYLYTIAKNESLRMNQRCKREETKAEKFLAAKREKLRYSEATAPESFDERDALVEALATLPDHYARVVELTLLGFSAREIVDKLEIKPGTVKSRLSRGLNILKQKLA</sequence>
<dbReference type="InterPro" id="IPR007627">
    <property type="entry name" value="RNA_pol_sigma70_r2"/>
</dbReference>
<feature type="domain" description="RNA polymerase sigma-70 region 2" evidence="5">
    <location>
        <begin position="7"/>
        <end position="71"/>
    </location>
</feature>
<evidence type="ECO:0000256" key="1">
    <source>
        <dbReference type="ARBA" id="ARBA00010641"/>
    </source>
</evidence>
<keyword evidence="2" id="KW-0805">Transcription regulation</keyword>
<proteinExistence type="inferred from homology"/>
<keyword evidence="3" id="KW-0731">Sigma factor</keyword>
<comment type="similarity">
    <text evidence="1">Belongs to the sigma-70 factor family. ECF subfamily.</text>
</comment>
<dbReference type="InterPro" id="IPR013249">
    <property type="entry name" value="RNA_pol_sigma70_r4_t2"/>
</dbReference>
<dbReference type="Pfam" id="PF08281">
    <property type="entry name" value="Sigma70_r4_2"/>
    <property type="match status" value="1"/>
</dbReference>
<dbReference type="OrthoDB" id="9795666at2"/>
<dbReference type="GO" id="GO:0006352">
    <property type="term" value="P:DNA-templated transcription initiation"/>
    <property type="evidence" value="ECO:0007669"/>
    <property type="project" value="InterPro"/>
</dbReference>
<evidence type="ECO:0000259" key="6">
    <source>
        <dbReference type="Pfam" id="PF08281"/>
    </source>
</evidence>
<dbReference type="InterPro" id="IPR039425">
    <property type="entry name" value="RNA_pol_sigma-70-like"/>
</dbReference>
<evidence type="ECO:0000256" key="2">
    <source>
        <dbReference type="ARBA" id="ARBA00023015"/>
    </source>
</evidence>
<dbReference type="SUPFAM" id="SSF88659">
    <property type="entry name" value="Sigma3 and sigma4 domains of RNA polymerase sigma factors"/>
    <property type="match status" value="1"/>
</dbReference>
<dbReference type="PATRIC" id="fig|869212.3.peg.2723"/>
<dbReference type="PANTHER" id="PTHR43133:SF51">
    <property type="entry name" value="RNA POLYMERASE SIGMA FACTOR"/>
    <property type="match status" value="1"/>
</dbReference>
<accession>I4B7T4</accession>
<evidence type="ECO:0000259" key="5">
    <source>
        <dbReference type="Pfam" id="PF04542"/>
    </source>
</evidence>
<dbReference type="InterPro" id="IPR013324">
    <property type="entry name" value="RNA_pol_sigma_r3/r4-like"/>
</dbReference>
<keyword evidence="8" id="KW-1185">Reference proteome</keyword>
<dbReference type="InterPro" id="IPR013325">
    <property type="entry name" value="RNA_pol_sigma_r2"/>
</dbReference>
<feature type="domain" description="RNA polymerase sigma factor 70 region 4 type 2" evidence="6">
    <location>
        <begin position="108"/>
        <end position="156"/>
    </location>
</feature>
<dbReference type="AlphaFoldDB" id="I4B7T4"/>
<dbReference type="SUPFAM" id="SSF88946">
    <property type="entry name" value="Sigma2 domain of RNA polymerase sigma factors"/>
    <property type="match status" value="1"/>
</dbReference>
<evidence type="ECO:0000313" key="7">
    <source>
        <dbReference type="EMBL" id="AFM13341.1"/>
    </source>
</evidence>
<reference evidence="7 8" key="1">
    <citation type="submission" date="2012-06" db="EMBL/GenBank/DDBJ databases">
        <title>The complete chromosome of genome of Turneriella parva DSM 21527.</title>
        <authorList>
            <consortium name="US DOE Joint Genome Institute (JGI-PGF)"/>
            <person name="Lucas S."/>
            <person name="Han J."/>
            <person name="Lapidus A."/>
            <person name="Bruce D."/>
            <person name="Goodwin L."/>
            <person name="Pitluck S."/>
            <person name="Peters L."/>
            <person name="Kyrpides N."/>
            <person name="Mavromatis K."/>
            <person name="Ivanova N."/>
            <person name="Mikhailova N."/>
            <person name="Chertkov O."/>
            <person name="Detter J.C."/>
            <person name="Tapia R."/>
            <person name="Han C."/>
            <person name="Land M."/>
            <person name="Hauser L."/>
            <person name="Markowitz V."/>
            <person name="Cheng J.-F."/>
            <person name="Hugenholtz P."/>
            <person name="Woyke T."/>
            <person name="Wu D."/>
            <person name="Gronow S."/>
            <person name="Wellnitz S."/>
            <person name="Brambilla E."/>
            <person name="Klenk H.-P."/>
            <person name="Eisen J.A."/>
        </authorList>
    </citation>
    <scope>NUCLEOTIDE SEQUENCE [LARGE SCALE GENOMIC DNA]</scope>
    <source>
        <strain evidence="8">ATCC BAA-1111 / DSM 21527 / NCTC 11395 / H</strain>
    </source>
</reference>
<dbReference type="STRING" id="869212.Turpa_2702"/>
<dbReference type="InterPro" id="IPR014284">
    <property type="entry name" value="RNA_pol_sigma-70_dom"/>
</dbReference>
<protein>
    <submittedName>
        <fullName evidence="7">RNA polymerase, sigma-24 subunit, ECF subfamily</fullName>
    </submittedName>
</protein>
<dbReference type="Gene3D" id="1.10.10.10">
    <property type="entry name" value="Winged helix-like DNA-binding domain superfamily/Winged helix DNA-binding domain"/>
    <property type="match status" value="1"/>
</dbReference>
<dbReference type="Pfam" id="PF04542">
    <property type="entry name" value="Sigma70_r2"/>
    <property type="match status" value="1"/>
</dbReference>
<dbReference type="HOGENOM" id="CLU_047691_3_0_12"/>
<dbReference type="EMBL" id="CP002959">
    <property type="protein sequence ID" value="AFM13341.1"/>
    <property type="molecule type" value="Genomic_DNA"/>
</dbReference>
<evidence type="ECO:0000313" key="8">
    <source>
        <dbReference type="Proteomes" id="UP000006048"/>
    </source>
</evidence>
<dbReference type="PANTHER" id="PTHR43133">
    <property type="entry name" value="RNA POLYMERASE ECF-TYPE SIGMA FACTO"/>
    <property type="match status" value="1"/>
</dbReference>
<organism evidence="7 8">
    <name type="scientific">Turneriella parva (strain ATCC BAA-1111 / DSM 21527 / NCTC 11395 / H)</name>
    <name type="common">Leptospira parva</name>
    <dbReference type="NCBI Taxonomy" id="869212"/>
    <lineage>
        <taxon>Bacteria</taxon>
        <taxon>Pseudomonadati</taxon>
        <taxon>Spirochaetota</taxon>
        <taxon>Spirochaetia</taxon>
        <taxon>Leptospirales</taxon>
        <taxon>Leptospiraceae</taxon>
        <taxon>Turneriella</taxon>
    </lineage>
</organism>
<dbReference type="RefSeq" id="WP_014803843.1">
    <property type="nucleotide sequence ID" value="NC_018020.1"/>
</dbReference>
<dbReference type="Gene3D" id="1.10.1740.10">
    <property type="match status" value="1"/>
</dbReference>